<feature type="transmembrane region" description="Helical" evidence="7">
    <location>
        <begin position="177"/>
        <end position="199"/>
    </location>
</feature>
<dbReference type="KEGG" id="copr:Cop2CBH44_00780"/>
<evidence type="ECO:0000256" key="4">
    <source>
        <dbReference type="ARBA" id="ARBA00022692"/>
    </source>
</evidence>
<evidence type="ECO:0000256" key="1">
    <source>
        <dbReference type="ARBA" id="ARBA00004651"/>
    </source>
</evidence>
<sequence length="437" mass="47099">MTIPAQGISLLSIGRGILGIMALLLIAYLLSTDRKNIPWRTVATGLALQLILAFGILYVPFIQNSFEWAGRAFVKIMDFTRAGSAFLFGSLLDSKHIGYIFVFQVLPTIIFFSALTSLLYYLHIIQKIVQLFAWCLKGIFRISGAEGLTVAGNIFLGQCEAPLLAKEYLPRMNRSEIFLVMTAGMATIAGAVMTAYIGMLGGDDPQARVTFARYLLSASVMAAPAAIVFAKIIVPQNEKTDNTIKVNTIDSGDNLLDAISKGTVQGVKLAVTVAALLLTFIAMIALLNYLLGGLIGRYTGLNQWLSTLYGRPMQFDFQTLVGWIFTPLAWLMGVCKEDMAAVGSLLGTKMVLNEFVAYADFNTLKNAGALIQEKSIIITTFALCGFANISSIGMQIGGIGVLAPGQRKMLTRYGPLAMISGMLASCMSATLIGMIVG</sequence>
<dbReference type="Pfam" id="PF07670">
    <property type="entry name" value="Gate"/>
    <property type="match status" value="1"/>
</dbReference>
<keyword evidence="12" id="KW-1185">Reference proteome</keyword>
<dbReference type="InterPro" id="IPR011657">
    <property type="entry name" value="CNT_C_dom"/>
</dbReference>
<dbReference type="Proteomes" id="UP000594042">
    <property type="component" value="Chromosome"/>
</dbReference>
<evidence type="ECO:0000259" key="10">
    <source>
        <dbReference type="Pfam" id="PF07670"/>
    </source>
</evidence>
<dbReference type="GO" id="GO:0005886">
    <property type="term" value="C:plasma membrane"/>
    <property type="evidence" value="ECO:0007669"/>
    <property type="project" value="UniProtKB-SubCell"/>
</dbReference>
<protein>
    <submittedName>
        <fullName evidence="11">Nucleoside transporter</fullName>
    </submittedName>
</protein>
<evidence type="ECO:0000256" key="2">
    <source>
        <dbReference type="ARBA" id="ARBA00009033"/>
    </source>
</evidence>
<dbReference type="GO" id="GO:0005337">
    <property type="term" value="F:nucleoside transmembrane transporter activity"/>
    <property type="evidence" value="ECO:0007669"/>
    <property type="project" value="InterPro"/>
</dbReference>
<comment type="similarity">
    <text evidence="2">Belongs to the concentrative nucleoside transporter (CNT) (TC 2.A.41) family.</text>
</comment>
<feature type="transmembrane region" description="Helical" evidence="7">
    <location>
        <begin position="211"/>
        <end position="234"/>
    </location>
</feature>
<proteinExistence type="inferred from homology"/>
<feature type="transmembrane region" description="Helical" evidence="7">
    <location>
        <begin position="416"/>
        <end position="436"/>
    </location>
</feature>
<dbReference type="InterPro" id="IPR008276">
    <property type="entry name" value="C_nuclsd_transpt"/>
</dbReference>
<evidence type="ECO:0000256" key="3">
    <source>
        <dbReference type="ARBA" id="ARBA00022475"/>
    </source>
</evidence>
<dbReference type="InterPro" id="IPR011642">
    <property type="entry name" value="Gate_dom"/>
</dbReference>
<feature type="domain" description="Nucleoside transporter/FeoB GTPase Gate" evidence="10">
    <location>
        <begin position="102"/>
        <end position="201"/>
    </location>
</feature>
<dbReference type="AlphaFoldDB" id="A0A7G1HPW6"/>
<feature type="domain" description="Concentrative nucleoside transporter N-terminal" evidence="8">
    <location>
        <begin position="18"/>
        <end position="91"/>
    </location>
</feature>
<evidence type="ECO:0000256" key="6">
    <source>
        <dbReference type="ARBA" id="ARBA00023136"/>
    </source>
</evidence>
<keyword evidence="4 7" id="KW-0812">Transmembrane</keyword>
<feature type="transmembrane region" description="Helical" evidence="7">
    <location>
        <begin position="315"/>
        <end position="335"/>
    </location>
</feature>
<dbReference type="RefSeq" id="WP_021929288.1">
    <property type="nucleotide sequence ID" value="NZ_AP023322.1"/>
</dbReference>
<comment type="subcellular location">
    <subcellularLocation>
        <location evidence="1">Cell membrane</location>
        <topology evidence="1">Multi-pass membrane protein</topology>
    </subcellularLocation>
</comment>
<keyword evidence="5 7" id="KW-1133">Transmembrane helix</keyword>
<keyword evidence="3" id="KW-1003">Cell membrane</keyword>
<feature type="transmembrane region" description="Helical" evidence="7">
    <location>
        <begin position="269"/>
        <end position="295"/>
    </location>
</feature>
<evidence type="ECO:0000259" key="9">
    <source>
        <dbReference type="Pfam" id="PF07662"/>
    </source>
</evidence>
<dbReference type="Pfam" id="PF07662">
    <property type="entry name" value="Nucleos_tra2_C"/>
    <property type="match status" value="1"/>
</dbReference>
<feature type="transmembrane region" description="Helical" evidence="7">
    <location>
        <begin position="42"/>
        <end position="61"/>
    </location>
</feature>
<evidence type="ECO:0000256" key="5">
    <source>
        <dbReference type="ARBA" id="ARBA00022989"/>
    </source>
</evidence>
<organism evidence="11 12">
    <name type="scientific">Coprobacter secundus subsp. similis</name>
    <dbReference type="NCBI Taxonomy" id="2751153"/>
    <lineage>
        <taxon>Bacteria</taxon>
        <taxon>Pseudomonadati</taxon>
        <taxon>Bacteroidota</taxon>
        <taxon>Bacteroidia</taxon>
        <taxon>Bacteroidales</taxon>
        <taxon>Barnesiellaceae</taxon>
        <taxon>Coprobacter</taxon>
    </lineage>
</organism>
<dbReference type="InterPro" id="IPR002668">
    <property type="entry name" value="CNT_N_dom"/>
</dbReference>
<name>A0A7G1HPW6_9BACT</name>
<dbReference type="PANTHER" id="PTHR10590:SF4">
    <property type="entry name" value="SOLUTE CARRIER FAMILY 28 MEMBER 3"/>
    <property type="match status" value="1"/>
</dbReference>
<reference evidence="12" key="1">
    <citation type="submission" date="2020-07" db="EMBL/GenBank/DDBJ databases">
        <title>Complete genome sequencing of Coprobacter sp. strain 2CBH44.</title>
        <authorList>
            <person name="Sakamoto M."/>
            <person name="Murakami T."/>
            <person name="Mori H."/>
        </authorList>
    </citation>
    <scope>NUCLEOTIDE SEQUENCE [LARGE SCALE GENOMIC DNA]</scope>
    <source>
        <strain evidence="12">2CBH44</strain>
    </source>
</reference>
<gene>
    <name evidence="11" type="primary">yeiM</name>
    <name evidence="11" type="ORF">Cop2CBH44_00780</name>
</gene>
<evidence type="ECO:0000313" key="12">
    <source>
        <dbReference type="Proteomes" id="UP000594042"/>
    </source>
</evidence>
<dbReference type="EMBL" id="AP023322">
    <property type="protein sequence ID" value="BCI61725.1"/>
    <property type="molecule type" value="Genomic_DNA"/>
</dbReference>
<dbReference type="Pfam" id="PF01773">
    <property type="entry name" value="Nucleos_tra2_N"/>
    <property type="match status" value="1"/>
</dbReference>
<evidence type="ECO:0000313" key="11">
    <source>
        <dbReference type="EMBL" id="BCI61725.1"/>
    </source>
</evidence>
<evidence type="ECO:0000256" key="7">
    <source>
        <dbReference type="SAM" id="Phobius"/>
    </source>
</evidence>
<feature type="domain" description="Concentrative nucleoside transporter C-terminal" evidence="9">
    <location>
        <begin position="214"/>
        <end position="433"/>
    </location>
</feature>
<feature type="transmembrane region" description="Helical" evidence="7">
    <location>
        <begin position="12"/>
        <end position="30"/>
    </location>
</feature>
<accession>A0A7G1HPW6</accession>
<dbReference type="PANTHER" id="PTHR10590">
    <property type="entry name" value="SODIUM/NUCLEOSIDE COTRANSPORTER"/>
    <property type="match status" value="1"/>
</dbReference>
<dbReference type="GO" id="GO:0015293">
    <property type="term" value="F:symporter activity"/>
    <property type="evidence" value="ECO:0007669"/>
    <property type="project" value="TreeGrafter"/>
</dbReference>
<feature type="transmembrane region" description="Helical" evidence="7">
    <location>
        <begin position="97"/>
        <end position="122"/>
    </location>
</feature>
<evidence type="ECO:0000259" key="8">
    <source>
        <dbReference type="Pfam" id="PF01773"/>
    </source>
</evidence>
<keyword evidence="6 7" id="KW-0472">Membrane</keyword>